<dbReference type="GO" id="GO:0007165">
    <property type="term" value="P:signal transduction"/>
    <property type="evidence" value="ECO:0007669"/>
    <property type="project" value="TreeGrafter"/>
</dbReference>
<dbReference type="Gene3D" id="3.90.226.10">
    <property type="entry name" value="2-enoyl-CoA Hydratase, Chain A, domain 1"/>
    <property type="match status" value="1"/>
</dbReference>
<dbReference type="EMBL" id="MHUZ01000018">
    <property type="protein sequence ID" value="OHA85759.1"/>
    <property type="molecule type" value="Genomic_DNA"/>
</dbReference>
<dbReference type="GO" id="GO:0008236">
    <property type="term" value="F:serine-type peptidase activity"/>
    <property type="evidence" value="ECO:0007669"/>
    <property type="project" value="UniProtKB-KW"/>
</dbReference>
<evidence type="ECO:0000256" key="1">
    <source>
        <dbReference type="ARBA" id="ARBA00009179"/>
    </source>
</evidence>
<keyword evidence="2 5" id="KW-0645">Protease</keyword>
<evidence type="ECO:0000256" key="2">
    <source>
        <dbReference type="ARBA" id="ARBA00022670"/>
    </source>
</evidence>
<dbReference type="Gene3D" id="2.30.42.10">
    <property type="match status" value="1"/>
</dbReference>
<sequence length="409" mass="44013">MQQNPKRLWLTSTLITITVIGLSFGSGYTVGQDRAVQKLALPVDVSLSAPNEVDLSPVWEVWNLIDQKFVSSATSSLPDASARIEGMTVGLVEGLGDPYSVYMPKEESDRFEEEISGNFVGIGVEIGVEEDVLTVIAPLKGTPAERAGLLAGDKIVEIDSVSTYKMDIDDAIKKIRGEVGSTVTLTVLRKDADQPLKLPVVRGVINIPTIDTELRADGVFVVSLYSFSATSPDLFRNALREFTLSGTDKIVLDLRNNPGGYLDAAVDMASWFLPAGKVVAREDFGAKESERMYRSKGYDVFNENLKMAILINEGSASASEILAGALAEHGIATLVGEKSFGKGSVQELIPLDHNGASLKITVAKWLTPNGVSLTKNGLEPTVKIENDPEAKAGDPDVQLERAAEFLKSI</sequence>
<comment type="caution">
    <text evidence="7">The sequence shown here is derived from an EMBL/GenBank/DDBJ whole genome shotgun (WGS) entry which is preliminary data.</text>
</comment>
<feature type="domain" description="PDZ" evidence="6">
    <location>
        <begin position="100"/>
        <end position="191"/>
    </location>
</feature>
<dbReference type="InterPro" id="IPR036034">
    <property type="entry name" value="PDZ_sf"/>
</dbReference>
<dbReference type="InterPro" id="IPR004447">
    <property type="entry name" value="Peptidase_S41A"/>
</dbReference>
<dbReference type="GO" id="GO:0006508">
    <property type="term" value="P:proteolysis"/>
    <property type="evidence" value="ECO:0007669"/>
    <property type="project" value="UniProtKB-KW"/>
</dbReference>
<evidence type="ECO:0000313" key="8">
    <source>
        <dbReference type="Proteomes" id="UP000178168"/>
    </source>
</evidence>
<comment type="similarity">
    <text evidence="1 5">Belongs to the peptidase S41A family.</text>
</comment>
<dbReference type="CDD" id="cd07560">
    <property type="entry name" value="Peptidase_S41_CPP"/>
    <property type="match status" value="1"/>
</dbReference>
<dbReference type="InterPro" id="IPR005151">
    <property type="entry name" value="Tail-specific_protease"/>
</dbReference>
<accession>A0A1G2SM76</accession>
<dbReference type="InterPro" id="IPR041489">
    <property type="entry name" value="PDZ_6"/>
</dbReference>
<dbReference type="PROSITE" id="PS50106">
    <property type="entry name" value="PDZ"/>
    <property type="match status" value="1"/>
</dbReference>
<dbReference type="GO" id="GO:0030288">
    <property type="term" value="C:outer membrane-bounded periplasmic space"/>
    <property type="evidence" value="ECO:0007669"/>
    <property type="project" value="TreeGrafter"/>
</dbReference>
<dbReference type="SMART" id="SM00245">
    <property type="entry name" value="TSPc"/>
    <property type="match status" value="1"/>
</dbReference>
<dbReference type="PANTHER" id="PTHR32060">
    <property type="entry name" value="TAIL-SPECIFIC PROTEASE"/>
    <property type="match status" value="1"/>
</dbReference>
<evidence type="ECO:0000313" key="7">
    <source>
        <dbReference type="EMBL" id="OHA85759.1"/>
    </source>
</evidence>
<evidence type="ECO:0000256" key="4">
    <source>
        <dbReference type="ARBA" id="ARBA00022825"/>
    </source>
</evidence>
<dbReference type="SMART" id="SM00228">
    <property type="entry name" value="PDZ"/>
    <property type="match status" value="1"/>
</dbReference>
<dbReference type="NCBIfam" id="TIGR00225">
    <property type="entry name" value="prc"/>
    <property type="match status" value="1"/>
</dbReference>
<evidence type="ECO:0000256" key="3">
    <source>
        <dbReference type="ARBA" id="ARBA00022801"/>
    </source>
</evidence>
<dbReference type="Pfam" id="PF17820">
    <property type="entry name" value="PDZ_6"/>
    <property type="match status" value="1"/>
</dbReference>
<dbReference type="Gene3D" id="3.30.750.44">
    <property type="match status" value="1"/>
</dbReference>
<gene>
    <name evidence="7" type="ORF">A2591_02735</name>
</gene>
<keyword evidence="4 5" id="KW-0720">Serine protease</keyword>
<proteinExistence type="inferred from homology"/>
<evidence type="ECO:0000256" key="5">
    <source>
        <dbReference type="RuleBase" id="RU004404"/>
    </source>
</evidence>
<dbReference type="SUPFAM" id="SSF52096">
    <property type="entry name" value="ClpP/crotonase"/>
    <property type="match status" value="1"/>
</dbReference>
<dbReference type="AlphaFoldDB" id="A0A1G2SM76"/>
<dbReference type="Pfam" id="PF03572">
    <property type="entry name" value="Peptidase_S41"/>
    <property type="match status" value="1"/>
</dbReference>
<name>A0A1G2SM76_9BACT</name>
<dbReference type="GO" id="GO:0004175">
    <property type="term" value="F:endopeptidase activity"/>
    <property type="evidence" value="ECO:0007669"/>
    <property type="project" value="TreeGrafter"/>
</dbReference>
<protein>
    <recommendedName>
        <fullName evidence="6">PDZ domain-containing protein</fullName>
    </recommendedName>
</protein>
<dbReference type="STRING" id="1802730.A2591_02735"/>
<dbReference type="InterPro" id="IPR001478">
    <property type="entry name" value="PDZ"/>
</dbReference>
<dbReference type="Proteomes" id="UP000178168">
    <property type="component" value="Unassembled WGS sequence"/>
</dbReference>
<dbReference type="FunFam" id="2.30.42.10:FF:000063">
    <property type="entry name" value="Peptidase, S41 family"/>
    <property type="match status" value="1"/>
</dbReference>
<reference evidence="7 8" key="1">
    <citation type="journal article" date="2016" name="Nat. Commun.">
        <title>Thousands of microbial genomes shed light on interconnected biogeochemical processes in an aquifer system.</title>
        <authorList>
            <person name="Anantharaman K."/>
            <person name="Brown C.T."/>
            <person name="Hug L.A."/>
            <person name="Sharon I."/>
            <person name="Castelle C.J."/>
            <person name="Probst A.J."/>
            <person name="Thomas B.C."/>
            <person name="Singh A."/>
            <person name="Wilkins M.J."/>
            <person name="Karaoz U."/>
            <person name="Brodie E.L."/>
            <person name="Williams K.H."/>
            <person name="Hubbard S.S."/>
            <person name="Banfield J.F."/>
        </authorList>
    </citation>
    <scope>NUCLEOTIDE SEQUENCE [LARGE SCALE GENOMIC DNA]</scope>
</reference>
<dbReference type="SUPFAM" id="SSF50156">
    <property type="entry name" value="PDZ domain-like"/>
    <property type="match status" value="1"/>
</dbReference>
<dbReference type="PANTHER" id="PTHR32060:SF30">
    <property type="entry name" value="CARBOXY-TERMINAL PROCESSING PROTEASE CTPA"/>
    <property type="match status" value="1"/>
</dbReference>
<dbReference type="CDD" id="cd06782">
    <property type="entry name" value="cpPDZ_CPP-like"/>
    <property type="match status" value="1"/>
</dbReference>
<dbReference type="InterPro" id="IPR029045">
    <property type="entry name" value="ClpP/crotonase-like_dom_sf"/>
</dbReference>
<keyword evidence="3 5" id="KW-0378">Hydrolase</keyword>
<organism evidence="7 8">
    <name type="scientific">Candidatus Yonathbacteria bacterium RIFOXYD1_FULL_52_36</name>
    <dbReference type="NCBI Taxonomy" id="1802730"/>
    <lineage>
        <taxon>Bacteria</taxon>
        <taxon>Candidatus Yonathiibacteriota</taxon>
    </lineage>
</organism>
<evidence type="ECO:0000259" key="6">
    <source>
        <dbReference type="PROSITE" id="PS50106"/>
    </source>
</evidence>